<feature type="signal peptide" evidence="1">
    <location>
        <begin position="1"/>
        <end position="30"/>
    </location>
</feature>
<protein>
    <recommendedName>
        <fullName evidence="4">Secreted protein</fullName>
    </recommendedName>
</protein>
<sequence length="94" mass="10080">MEGQAIPGYLARASAFSPTFLLLCVVRTGAHIGPHCARGSITPSPSAVLPPQTDGAIPAAQKEKFHIQVPPLRDDFYCLRVSETRASEELTTAF</sequence>
<name>A0AA88MKC9_CHASR</name>
<dbReference type="AlphaFoldDB" id="A0AA88MKC9"/>
<proteinExistence type="predicted"/>
<dbReference type="EMBL" id="JAUPFM010000011">
    <property type="protein sequence ID" value="KAK2837492.1"/>
    <property type="molecule type" value="Genomic_DNA"/>
</dbReference>
<feature type="chain" id="PRO_5041741054" description="Secreted protein" evidence="1">
    <location>
        <begin position="31"/>
        <end position="94"/>
    </location>
</feature>
<organism evidence="2 3">
    <name type="scientific">Channa striata</name>
    <name type="common">Snakehead murrel</name>
    <name type="synonym">Ophicephalus striatus</name>
    <dbReference type="NCBI Taxonomy" id="64152"/>
    <lineage>
        <taxon>Eukaryota</taxon>
        <taxon>Metazoa</taxon>
        <taxon>Chordata</taxon>
        <taxon>Craniata</taxon>
        <taxon>Vertebrata</taxon>
        <taxon>Euteleostomi</taxon>
        <taxon>Actinopterygii</taxon>
        <taxon>Neopterygii</taxon>
        <taxon>Teleostei</taxon>
        <taxon>Neoteleostei</taxon>
        <taxon>Acanthomorphata</taxon>
        <taxon>Anabantaria</taxon>
        <taxon>Anabantiformes</taxon>
        <taxon>Channoidei</taxon>
        <taxon>Channidae</taxon>
        <taxon>Channa</taxon>
    </lineage>
</organism>
<keyword evidence="1" id="KW-0732">Signal</keyword>
<comment type="caution">
    <text evidence="2">The sequence shown here is derived from an EMBL/GenBank/DDBJ whole genome shotgun (WGS) entry which is preliminary data.</text>
</comment>
<evidence type="ECO:0000313" key="2">
    <source>
        <dbReference type="EMBL" id="KAK2837492.1"/>
    </source>
</evidence>
<accession>A0AA88MKC9</accession>
<dbReference type="Proteomes" id="UP001187415">
    <property type="component" value="Unassembled WGS sequence"/>
</dbReference>
<evidence type="ECO:0000256" key="1">
    <source>
        <dbReference type="SAM" id="SignalP"/>
    </source>
</evidence>
<reference evidence="2" key="1">
    <citation type="submission" date="2023-07" db="EMBL/GenBank/DDBJ databases">
        <title>Chromosome-level Genome Assembly of Striped Snakehead (Channa striata).</title>
        <authorList>
            <person name="Liu H."/>
        </authorList>
    </citation>
    <scope>NUCLEOTIDE SEQUENCE</scope>
    <source>
        <strain evidence="2">Gz</strain>
        <tissue evidence="2">Muscle</tissue>
    </source>
</reference>
<evidence type="ECO:0008006" key="4">
    <source>
        <dbReference type="Google" id="ProtNLM"/>
    </source>
</evidence>
<evidence type="ECO:0000313" key="3">
    <source>
        <dbReference type="Proteomes" id="UP001187415"/>
    </source>
</evidence>
<gene>
    <name evidence="2" type="ORF">Q5P01_014704</name>
</gene>
<keyword evidence="3" id="KW-1185">Reference proteome</keyword>